<dbReference type="SMART" id="SM00906">
    <property type="entry name" value="Fungal_trans"/>
    <property type="match status" value="1"/>
</dbReference>
<dbReference type="PANTHER" id="PTHR11365">
    <property type="entry name" value="5-OXOPROLINASE RELATED"/>
    <property type="match status" value="1"/>
</dbReference>
<sequence>MAQRKGRGGLQQRATEHQPNARRSMVACNRCRNRKTRCAGNPPYPCAACAEVGHKCVYSEAEKRVSIPESYFHQLRAQAQASRRDEGRPPSLPNPPAAIQSSSYNNVEVPPLERDDWWYNETGHVFLNRSGEHHYVGASSTTHLAKRLNPSSTNLALDMRPLYDDPLSLRRSAPRVLPQLPPFEYAKRLYWVQYVYIGTIFSLIQPHDFEERLHFVYSQPPDALNRESCLVYCQVLLVIAFGLMYSVNQWSGDDGPPGFKYFKHALRFLPDIHEEGSIFFVEVLCYVAYYMQNLNRRDAAFLYIGLALRMAISLGLHQEVLDPEVSEEDRNRRRRAWWSVYSLDRLLSVKSGNPITIHDEDIGTTWPQPTSATEVVPWPSVVLTYYTQLSRILGRIGEEIYRKKPRSGSNLLVSVQSITDELSDWLRRIPDRLRIDFSTLSTHINRESVSIFLHFYSCVNMTARPLVFYVIQRRLDAEDKGSATVDWKEGLSQNTVAVIESCVAAARATTLIMDAAAKHNLVATYGYLDGEYIFSAALLLVMVNAAFPYNAANARAMEISINLLRSMADRGNTNLAARHSLLLELRSSIGQKSSKQGDAAGVPVTPSSTQQPTPSQNAVDHPTGEATWTPQQDIPSMQEISFNFDVNDDPGLWEEPLIPLSLFFLFCSLLPLSSSSFFTLTFIMPGSDKITISIDRGGTFTDVHAVVPGRPDIILKLLSVDPGHYQDAPTEGIRQILELVTGESHPRGQPLKLDRIGSLRMGTTVATNALLERKGARSVLLTTKGFRDLLKIGDQSRPNIFDLSMARPGVLPEQVVEINERVVPCHPLADKDCFQNARIVEGTTGEKFRVVQELDIEEVRPVLQQLKEKGYQSLSVALVHSFAYPEHERLIGELAESMGFSVTLSSKLQPMIKVVPRGMSAAADAYLTPVIKTYIDSISASFEGGLEKQHECRFEFMQSDGGLVDFRRFSGLKAILSGPAAGVVGFAATSWDPQEKTPVIGFDMGGTSTDVSRFDGHLEHVFGSKVAGVLIQSPQLDINTVAAGGGSILSWRNGLFYVGPESASAHPGPACYRKGGPLTVTDANLFLGRLLPEYFPHIFGPNEDQPLDIEITTKLFNELTQKINTERKEKGQSEFTAEEVALGFLKVADESMARPIRNLTEARGFETASHHLACFGGAGGQHACTVAASLGISRVIIHKFSSVLSAYGLALAEVVKESQEPVSTEYSTSQSTLDKRFEDMIKASTEDMQEQGFSADQVRHDLYLNLRYEGSDTSLMILKPEDNSDFLEQFRARHRREFGFNSDRSVLVDDIRVRTIASSKVRTEKSPLVQLREATLKDVSGGPDNTSKAYFDGYTERIDTPVYLLNKLEKNSRVHGPAVIIDETQTVVVAPNAVASILETCIVIDLEELPHVNGVEGGSSGIDPIRLSIFGHRFMSIAEQMGRTLQKTSVSTNIKERLDFSCALFSPDGGLVANAPHVPVHLGSMQFAVRYQHQKWLGNLRDGDVLVANHPSSGGTHLPDITVITPVFDRPGGTEIMFYVASRGHHADIGGILPGSMPPKSTELWQEGAAIEGDKIVSNGVFDEERMMELLVHKPAQYPGCSGARCVSDNLSDLKAQIAANTRGISLIQALFAEYGVETVQKYMYAIQATAETAVRNLLKDLHKKFGGQPLEAVDYMDDGTPIKLKVTINGEDGSALFDFDGTGPEVYGGWNAPIAITHSAIIYCLRCMINADMPLNQGCLAPIDIQVPSPSILSPTKSAAVVGGNVVTSQRITDVVLKAFRACAASQGCCNNLTFGTNSKRDPKTGETIPGFGYYETIAGGSGAGPTWSGESGIHVHMTNTRITDPEILEKRYPTLLRQFTLREGSGGKGKNPGGDGVVRDIEFLSPMEVSILSERRVYRPYGLEGGEDAQPGMNLWVTKDVDTGVERVVNIGGKNTVSMKTHDRIVINTAGGGGWGAVSA</sequence>
<feature type="region of interest" description="Disordered" evidence="7">
    <location>
        <begin position="1"/>
        <end position="22"/>
    </location>
</feature>
<dbReference type="GeneID" id="37215278"/>
<dbReference type="GO" id="GO:0003677">
    <property type="term" value="F:DNA binding"/>
    <property type="evidence" value="ECO:0007669"/>
    <property type="project" value="UniProtKB-KW"/>
</dbReference>
<dbReference type="Pfam" id="PF19278">
    <property type="entry name" value="Hydant_A_C"/>
    <property type="match status" value="1"/>
</dbReference>
<dbReference type="EMBL" id="KZ821620">
    <property type="protein sequence ID" value="PYH70816.1"/>
    <property type="molecule type" value="Genomic_DNA"/>
</dbReference>
<evidence type="ECO:0000256" key="1">
    <source>
        <dbReference type="ARBA" id="ARBA00010403"/>
    </source>
</evidence>
<dbReference type="CDD" id="cd12148">
    <property type="entry name" value="fungal_TF_MHR"/>
    <property type="match status" value="1"/>
</dbReference>
<reference evidence="9" key="1">
    <citation type="submission" date="2016-12" db="EMBL/GenBank/DDBJ databases">
        <title>The genomes of Aspergillus section Nigri reveals drivers in fungal speciation.</title>
        <authorList>
            <consortium name="DOE Joint Genome Institute"/>
            <person name="Vesth T.C."/>
            <person name="Nybo J."/>
            <person name="Theobald S."/>
            <person name="Brandl J."/>
            <person name="Frisvad J.C."/>
            <person name="Nielsen K.F."/>
            <person name="Lyhne E.K."/>
            <person name="Kogle M.E."/>
            <person name="Kuo A."/>
            <person name="Riley R."/>
            <person name="Clum A."/>
            <person name="Nolan M."/>
            <person name="Lipzen A."/>
            <person name="Salamov A."/>
            <person name="Henrissat B."/>
            <person name="Wiebenga A."/>
            <person name="De Vries R.P."/>
            <person name="Grigoriev I.V."/>
            <person name="Mortensen U.H."/>
            <person name="Andersen M.R."/>
            <person name="Baker S.E."/>
        </authorList>
    </citation>
    <scope>NUCLEOTIDE SEQUENCE [LARGE SCALE GENOMIC DNA]</scope>
    <source>
        <strain evidence="9">CBS 113365</strain>
    </source>
</reference>
<dbReference type="RefSeq" id="XP_025564610.1">
    <property type="nucleotide sequence ID" value="XM_025710686.1"/>
</dbReference>
<keyword evidence="5" id="KW-0804">Transcription</keyword>
<dbReference type="Pfam" id="PF00172">
    <property type="entry name" value="Zn_clus"/>
    <property type="match status" value="1"/>
</dbReference>
<evidence type="ECO:0000259" key="8">
    <source>
        <dbReference type="PROSITE" id="PS50048"/>
    </source>
</evidence>
<dbReference type="PANTHER" id="PTHR11365:SF2">
    <property type="entry name" value="5-OXOPROLINASE"/>
    <property type="match status" value="1"/>
</dbReference>
<dbReference type="PROSITE" id="PS00463">
    <property type="entry name" value="ZN2_CY6_FUNGAL_1"/>
    <property type="match status" value="1"/>
</dbReference>
<dbReference type="Pfam" id="PF05378">
    <property type="entry name" value="Hydant_A_N"/>
    <property type="match status" value="1"/>
</dbReference>
<dbReference type="InterPro" id="IPR036864">
    <property type="entry name" value="Zn2-C6_fun-type_DNA-bd_sf"/>
</dbReference>
<dbReference type="InterPro" id="IPR049517">
    <property type="entry name" value="ACX-like_C"/>
</dbReference>
<keyword evidence="6" id="KW-0539">Nucleus</keyword>
<organism evidence="9 10">
    <name type="scientific">Aspergillus vadensis (strain CBS 113365 / IMI 142717 / IBT 24658)</name>
    <dbReference type="NCBI Taxonomy" id="1448311"/>
    <lineage>
        <taxon>Eukaryota</taxon>
        <taxon>Fungi</taxon>
        <taxon>Dikarya</taxon>
        <taxon>Ascomycota</taxon>
        <taxon>Pezizomycotina</taxon>
        <taxon>Eurotiomycetes</taxon>
        <taxon>Eurotiomycetidae</taxon>
        <taxon>Eurotiales</taxon>
        <taxon>Aspergillaceae</taxon>
        <taxon>Aspergillus</taxon>
        <taxon>Aspergillus subgen. Circumdati</taxon>
    </lineage>
</organism>
<protein>
    <recommendedName>
        <fullName evidence="8">Zn(2)-C6 fungal-type domain-containing protein</fullName>
    </recommendedName>
</protein>
<dbReference type="InterPro" id="IPR003692">
    <property type="entry name" value="Hydantoinase_B"/>
</dbReference>
<feature type="region of interest" description="Disordered" evidence="7">
    <location>
        <begin position="592"/>
        <end position="632"/>
    </location>
</feature>
<evidence type="ECO:0000256" key="4">
    <source>
        <dbReference type="ARBA" id="ARBA00023125"/>
    </source>
</evidence>
<dbReference type="GO" id="GO:0005829">
    <property type="term" value="C:cytosol"/>
    <property type="evidence" value="ECO:0007669"/>
    <property type="project" value="TreeGrafter"/>
</dbReference>
<feature type="region of interest" description="Disordered" evidence="7">
    <location>
        <begin position="76"/>
        <end position="105"/>
    </location>
</feature>
<dbReference type="GO" id="GO:0017168">
    <property type="term" value="F:5-oxoprolinase (ATP-hydrolyzing) activity"/>
    <property type="evidence" value="ECO:0007669"/>
    <property type="project" value="TreeGrafter"/>
</dbReference>
<dbReference type="Pfam" id="PF02538">
    <property type="entry name" value="Hydantoinase_B"/>
    <property type="match status" value="1"/>
</dbReference>
<keyword evidence="2" id="KW-0479">Metal-binding</keyword>
<dbReference type="PROSITE" id="PS50048">
    <property type="entry name" value="ZN2_CY6_FUNGAL_2"/>
    <property type="match status" value="1"/>
</dbReference>
<dbReference type="GO" id="GO:0006351">
    <property type="term" value="P:DNA-templated transcription"/>
    <property type="evidence" value="ECO:0007669"/>
    <property type="project" value="InterPro"/>
</dbReference>
<evidence type="ECO:0000313" key="9">
    <source>
        <dbReference type="EMBL" id="PYH70816.1"/>
    </source>
</evidence>
<dbReference type="GO" id="GO:0009893">
    <property type="term" value="P:positive regulation of metabolic process"/>
    <property type="evidence" value="ECO:0007669"/>
    <property type="project" value="UniProtKB-ARBA"/>
</dbReference>
<name>A0A319BCJ3_ASPVC</name>
<dbReference type="Pfam" id="PF04082">
    <property type="entry name" value="Fungal_trans"/>
    <property type="match status" value="1"/>
</dbReference>
<dbReference type="Pfam" id="PF01968">
    <property type="entry name" value="Hydantoinase_A"/>
    <property type="match status" value="1"/>
</dbReference>
<dbReference type="GO" id="GO:0000981">
    <property type="term" value="F:DNA-binding transcription factor activity, RNA polymerase II-specific"/>
    <property type="evidence" value="ECO:0007669"/>
    <property type="project" value="InterPro"/>
</dbReference>
<proteinExistence type="inferred from homology"/>
<keyword evidence="4" id="KW-0238">DNA-binding</keyword>
<accession>A0A319BCJ3</accession>
<dbReference type="InterPro" id="IPR045079">
    <property type="entry name" value="Oxoprolinase-like"/>
</dbReference>
<comment type="similarity">
    <text evidence="1">Belongs to the oxoprolinase family.</text>
</comment>
<dbReference type="Proteomes" id="UP000248405">
    <property type="component" value="Unassembled WGS sequence"/>
</dbReference>
<keyword evidence="10" id="KW-1185">Reference proteome</keyword>
<gene>
    <name evidence="9" type="ORF">BO88DRAFT_452335</name>
</gene>
<evidence type="ECO:0000256" key="6">
    <source>
        <dbReference type="ARBA" id="ARBA00023242"/>
    </source>
</evidence>
<evidence type="ECO:0000256" key="7">
    <source>
        <dbReference type="SAM" id="MobiDB-lite"/>
    </source>
</evidence>
<dbReference type="GO" id="GO:0006749">
    <property type="term" value="P:glutathione metabolic process"/>
    <property type="evidence" value="ECO:0007669"/>
    <property type="project" value="TreeGrafter"/>
</dbReference>
<dbReference type="CDD" id="cd00067">
    <property type="entry name" value="GAL4"/>
    <property type="match status" value="1"/>
</dbReference>
<dbReference type="SMART" id="SM00066">
    <property type="entry name" value="GAL4"/>
    <property type="match status" value="1"/>
</dbReference>
<dbReference type="OrthoDB" id="3643at2759"/>
<dbReference type="GO" id="GO:0008270">
    <property type="term" value="F:zinc ion binding"/>
    <property type="evidence" value="ECO:0007669"/>
    <property type="project" value="InterPro"/>
</dbReference>
<dbReference type="SUPFAM" id="SSF57701">
    <property type="entry name" value="Zn2/Cys6 DNA-binding domain"/>
    <property type="match status" value="1"/>
</dbReference>
<evidence type="ECO:0000313" key="10">
    <source>
        <dbReference type="Proteomes" id="UP000248405"/>
    </source>
</evidence>
<dbReference type="Gene3D" id="4.10.240.10">
    <property type="entry name" value="Zn(2)-C6 fungal-type DNA-binding domain"/>
    <property type="match status" value="1"/>
</dbReference>
<dbReference type="InterPro" id="IPR002821">
    <property type="entry name" value="Hydantoinase_A"/>
</dbReference>
<evidence type="ECO:0000256" key="5">
    <source>
        <dbReference type="ARBA" id="ARBA00023163"/>
    </source>
</evidence>
<dbReference type="InterPro" id="IPR001138">
    <property type="entry name" value="Zn2Cys6_DnaBD"/>
</dbReference>
<evidence type="ECO:0000256" key="2">
    <source>
        <dbReference type="ARBA" id="ARBA00022723"/>
    </source>
</evidence>
<feature type="compositionally biased region" description="Low complexity" evidence="7">
    <location>
        <begin position="605"/>
        <end position="616"/>
    </location>
</feature>
<feature type="domain" description="Zn(2)-C6 fungal-type" evidence="8">
    <location>
        <begin position="27"/>
        <end position="58"/>
    </location>
</feature>
<keyword evidence="3" id="KW-0805">Transcription regulation</keyword>
<dbReference type="InterPro" id="IPR007219">
    <property type="entry name" value="XnlR_reg_dom"/>
</dbReference>
<evidence type="ECO:0000256" key="3">
    <source>
        <dbReference type="ARBA" id="ARBA00023015"/>
    </source>
</evidence>
<dbReference type="InterPro" id="IPR008040">
    <property type="entry name" value="Hydant_A_N"/>
</dbReference>